<name>A0ACC2NZZ2_9HYME</name>
<organism evidence="1 2">
    <name type="scientific">Eretmocerus hayati</name>
    <dbReference type="NCBI Taxonomy" id="131215"/>
    <lineage>
        <taxon>Eukaryota</taxon>
        <taxon>Metazoa</taxon>
        <taxon>Ecdysozoa</taxon>
        <taxon>Arthropoda</taxon>
        <taxon>Hexapoda</taxon>
        <taxon>Insecta</taxon>
        <taxon>Pterygota</taxon>
        <taxon>Neoptera</taxon>
        <taxon>Endopterygota</taxon>
        <taxon>Hymenoptera</taxon>
        <taxon>Apocrita</taxon>
        <taxon>Proctotrupomorpha</taxon>
        <taxon>Chalcidoidea</taxon>
        <taxon>Aphelinidae</taxon>
        <taxon>Aphelininae</taxon>
        <taxon>Eretmocerus</taxon>
    </lineage>
</organism>
<evidence type="ECO:0000313" key="1">
    <source>
        <dbReference type="EMBL" id="KAJ8676381.1"/>
    </source>
</evidence>
<evidence type="ECO:0000313" key="2">
    <source>
        <dbReference type="Proteomes" id="UP001239111"/>
    </source>
</evidence>
<accession>A0ACC2NZZ2</accession>
<sequence>MQSALYILIFQVIILHFAGTSLKANPLIDVQKKCAIYKKHAWVVLIQRKNSPNDAEKHVCTGSLISKRHVLTAATCLENLSKEDAEIIVGSTETLSSCHQKLDIKSYITYKDWFSQQTKPPFRENLDDIAIIEVNVPDTGIQTPDLSLSKIRPGGKVRFIGWGHEQQNFRPKVPSFIDLKKLNNAECIKYVQELRPSYVEFVLPEKLFCAMSDTLGLGVEGDFGGPILNGYHAIIGILIRPCPTSEICWKLPTQPNLVLTLNRNLREFIADVTQVK</sequence>
<comment type="caution">
    <text evidence="1">The sequence shown here is derived from an EMBL/GenBank/DDBJ whole genome shotgun (WGS) entry which is preliminary data.</text>
</comment>
<proteinExistence type="predicted"/>
<protein>
    <submittedName>
        <fullName evidence="1">Uncharacterized protein</fullName>
    </submittedName>
</protein>
<reference evidence="1" key="1">
    <citation type="submission" date="2023-04" db="EMBL/GenBank/DDBJ databases">
        <title>A chromosome-level genome assembly of the parasitoid wasp Eretmocerus hayati.</title>
        <authorList>
            <person name="Zhong Y."/>
            <person name="Liu S."/>
            <person name="Liu Y."/>
        </authorList>
    </citation>
    <scope>NUCLEOTIDE SEQUENCE</scope>
    <source>
        <strain evidence="1">ZJU_SS_LIU_2023</strain>
    </source>
</reference>
<gene>
    <name evidence="1" type="ORF">QAD02_012168</name>
</gene>
<dbReference type="EMBL" id="CM056742">
    <property type="protein sequence ID" value="KAJ8676381.1"/>
    <property type="molecule type" value="Genomic_DNA"/>
</dbReference>
<dbReference type="Proteomes" id="UP001239111">
    <property type="component" value="Chromosome 2"/>
</dbReference>
<keyword evidence="2" id="KW-1185">Reference proteome</keyword>